<dbReference type="AlphaFoldDB" id="A0A1I1LSC4"/>
<dbReference type="InterPro" id="IPR001633">
    <property type="entry name" value="EAL_dom"/>
</dbReference>
<dbReference type="Gene3D" id="3.20.20.450">
    <property type="entry name" value="EAL domain"/>
    <property type="match status" value="1"/>
</dbReference>
<dbReference type="InterPro" id="IPR029016">
    <property type="entry name" value="GAF-like_dom_sf"/>
</dbReference>
<dbReference type="SUPFAM" id="SSF55073">
    <property type="entry name" value="Nucleotide cyclase"/>
    <property type="match status" value="1"/>
</dbReference>
<evidence type="ECO:0000313" key="4">
    <source>
        <dbReference type="Proteomes" id="UP000182192"/>
    </source>
</evidence>
<feature type="domain" description="EAL" evidence="1">
    <location>
        <begin position="500"/>
        <end position="753"/>
    </location>
</feature>
<dbReference type="PROSITE" id="PS50887">
    <property type="entry name" value="GGDEF"/>
    <property type="match status" value="1"/>
</dbReference>
<dbReference type="InterPro" id="IPR035919">
    <property type="entry name" value="EAL_sf"/>
</dbReference>
<organism evidence="3 4">
    <name type="scientific">Ruminococcus albus</name>
    <dbReference type="NCBI Taxonomy" id="1264"/>
    <lineage>
        <taxon>Bacteria</taxon>
        <taxon>Bacillati</taxon>
        <taxon>Bacillota</taxon>
        <taxon>Clostridia</taxon>
        <taxon>Eubacteriales</taxon>
        <taxon>Oscillospiraceae</taxon>
        <taxon>Ruminococcus</taxon>
    </lineage>
</organism>
<reference evidence="3 4" key="1">
    <citation type="submission" date="2016-10" db="EMBL/GenBank/DDBJ databases">
        <authorList>
            <person name="de Groot N.N."/>
        </authorList>
    </citation>
    <scope>NUCLEOTIDE SEQUENCE [LARGE SCALE GENOMIC DNA]</scope>
    <source>
        <strain evidence="3 4">AR67</strain>
    </source>
</reference>
<dbReference type="PROSITE" id="PS50883">
    <property type="entry name" value="EAL"/>
    <property type="match status" value="1"/>
</dbReference>
<dbReference type="SMART" id="SM00267">
    <property type="entry name" value="GGDEF"/>
    <property type="match status" value="1"/>
</dbReference>
<sequence length="755" mass="84732">MDFQMIADSFAEPTCIISVEKDNDGGYRQIRIVAGNKLYINKIEDPMNQGVGKEITDGSEVPEFFRKSRTFVPNSPYEDYLPKEMGFEEVCFRAAVLKVPVHTYVHLNGLNIWFDIYAMPLSIEDGDICYCTYTVIATANSELMVSSASSGVYAENVIKTCIKLNGSDDLNGTMNDVIKDIRLLCRADVCTIALIDPETKEASILATSFGKDCKVKRVTQFNEFGDIAKTWIDMFGESDFIVAKDVDDMEYIRQRNVFWYNNLMAAGVDSLVMFPLRYDGVILGFMWATNFAVEDTIRIKETLELTTFFISSKLSNCRMMEHLKQISYTDQLTGISNRFACTELIESLIKRGEKFCIVSIDINNFKSINDSLGFDAGNRVLAKIASRWKKIAEKNLTATQDHIARMGGDEFQLVIQGYENDAAVIPTIKTYENALGNSLTIDGCDLYISASFGYCLYPDDAVTSDSLISSANASMNEIKRLKNSQHIMRFSPELLKEEHTLEIERKLIYALENDLLYFNLQPQFDLDHKLRGFEALARMKDSDGAVVSPGEFIPVAEKVGLVDKVDSAVFRRSAMFIGQVIRETGADIMLSVNISVRHLMKNDFLDEVKDILSSSGIPADHLEIEITESIMIDSAEKAQHCIEKLHKMGIQIAIDDFGTGYSSLSYLNNFPANILKIDKSFIDKMNTSDPSKQYVAAIISIGHIMGFEVVSEGVEEKEQLATLKLIGCDYIQGFIWGRPLSPEDAEKLIRESMAK</sequence>
<dbReference type="GO" id="GO:0071111">
    <property type="term" value="F:cyclic-guanylate-specific phosphodiesterase activity"/>
    <property type="evidence" value="ECO:0007669"/>
    <property type="project" value="InterPro"/>
</dbReference>
<dbReference type="CDD" id="cd01949">
    <property type="entry name" value="GGDEF"/>
    <property type="match status" value="1"/>
</dbReference>
<dbReference type="PANTHER" id="PTHR33121:SF70">
    <property type="entry name" value="SIGNALING PROTEIN YKOW"/>
    <property type="match status" value="1"/>
</dbReference>
<dbReference type="Proteomes" id="UP000182192">
    <property type="component" value="Unassembled WGS sequence"/>
</dbReference>
<dbReference type="Pfam" id="PF00990">
    <property type="entry name" value="GGDEF"/>
    <property type="match status" value="1"/>
</dbReference>
<accession>A0A1I1LSC4</accession>
<dbReference type="SMART" id="SM00052">
    <property type="entry name" value="EAL"/>
    <property type="match status" value="1"/>
</dbReference>
<dbReference type="Gene3D" id="3.30.70.270">
    <property type="match status" value="1"/>
</dbReference>
<evidence type="ECO:0000259" key="1">
    <source>
        <dbReference type="PROSITE" id="PS50883"/>
    </source>
</evidence>
<dbReference type="Gene3D" id="3.30.450.40">
    <property type="match status" value="1"/>
</dbReference>
<proteinExistence type="predicted"/>
<dbReference type="PANTHER" id="PTHR33121">
    <property type="entry name" value="CYCLIC DI-GMP PHOSPHODIESTERASE PDEF"/>
    <property type="match status" value="1"/>
</dbReference>
<dbReference type="SUPFAM" id="SSF55781">
    <property type="entry name" value="GAF domain-like"/>
    <property type="match status" value="1"/>
</dbReference>
<dbReference type="SUPFAM" id="SSF141868">
    <property type="entry name" value="EAL domain-like"/>
    <property type="match status" value="1"/>
</dbReference>
<dbReference type="InterPro" id="IPR043128">
    <property type="entry name" value="Rev_trsase/Diguanyl_cyclase"/>
</dbReference>
<name>A0A1I1LSC4_RUMAL</name>
<dbReference type="NCBIfam" id="TIGR00254">
    <property type="entry name" value="GGDEF"/>
    <property type="match status" value="1"/>
</dbReference>
<dbReference type="InterPro" id="IPR000160">
    <property type="entry name" value="GGDEF_dom"/>
</dbReference>
<gene>
    <name evidence="3" type="ORF">SAMN02910406_02327</name>
</gene>
<feature type="domain" description="GGDEF" evidence="2">
    <location>
        <begin position="353"/>
        <end position="492"/>
    </location>
</feature>
<dbReference type="RefSeq" id="WP_074961987.1">
    <property type="nucleotide sequence ID" value="NZ_FOKQ01000020.1"/>
</dbReference>
<dbReference type="InterPro" id="IPR029787">
    <property type="entry name" value="Nucleotide_cyclase"/>
</dbReference>
<protein>
    <submittedName>
        <fullName evidence="3">Diguanylate cyclase (GGDEF) domain-containing protein</fullName>
    </submittedName>
</protein>
<evidence type="ECO:0000313" key="3">
    <source>
        <dbReference type="EMBL" id="SFC75991.1"/>
    </source>
</evidence>
<dbReference type="EMBL" id="FOKQ01000020">
    <property type="protein sequence ID" value="SFC75991.1"/>
    <property type="molecule type" value="Genomic_DNA"/>
</dbReference>
<dbReference type="Pfam" id="PF00563">
    <property type="entry name" value="EAL"/>
    <property type="match status" value="1"/>
</dbReference>
<dbReference type="InterPro" id="IPR050706">
    <property type="entry name" value="Cyclic-di-GMP_PDE-like"/>
</dbReference>
<dbReference type="CDD" id="cd01948">
    <property type="entry name" value="EAL"/>
    <property type="match status" value="1"/>
</dbReference>
<evidence type="ECO:0000259" key="2">
    <source>
        <dbReference type="PROSITE" id="PS50887"/>
    </source>
</evidence>